<gene>
    <name evidence="3" type="ORF">FNW11_16500</name>
    <name evidence="2" type="ORF">FNW12_16660</name>
</gene>
<dbReference type="EMBL" id="VJZL01000051">
    <property type="protein sequence ID" value="TRX05213.1"/>
    <property type="molecule type" value="Genomic_DNA"/>
</dbReference>
<dbReference type="Gene3D" id="3.30.160.670">
    <property type="match status" value="1"/>
</dbReference>
<proteinExistence type="predicted"/>
<evidence type="ECO:0000313" key="4">
    <source>
        <dbReference type="Proteomes" id="UP000318528"/>
    </source>
</evidence>
<dbReference type="Pfam" id="PF13590">
    <property type="entry name" value="DUF4136"/>
    <property type="match status" value="1"/>
</dbReference>
<dbReference type="EMBL" id="VJZN01000045">
    <property type="protein sequence ID" value="TRX01938.1"/>
    <property type="molecule type" value="Genomic_DNA"/>
</dbReference>
<dbReference type="OrthoDB" id="5432251at2"/>
<dbReference type="Proteomes" id="UP000318528">
    <property type="component" value="Unassembled WGS sequence"/>
</dbReference>
<keyword evidence="4" id="KW-1185">Reference proteome</keyword>
<feature type="domain" description="DUF4136" evidence="1">
    <location>
        <begin position="29"/>
        <end position="198"/>
    </location>
</feature>
<dbReference type="PROSITE" id="PS51257">
    <property type="entry name" value="PROKAR_LIPOPROTEIN"/>
    <property type="match status" value="1"/>
</dbReference>
<evidence type="ECO:0000313" key="3">
    <source>
        <dbReference type="EMBL" id="TRX05213.1"/>
    </source>
</evidence>
<name>A0A553BAE0_9FLAO</name>
<evidence type="ECO:0000313" key="2">
    <source>
        <dbReference type="EMBL" id="TRX01938.1"/>
    </source>
</evidence>
<reference evidence="4 5" key="1">
    <citation type="submission" date="2019-07" db="EMBL/GenBank/DDBJ databases">
        <title>Novel species of Flavobacterium.</title>
        <authorList>
            <person name="Liu Q."/>
            <person name="Xin Y.-H."/>
        </authorList>
    </citation>
    <scope>NUCLEOTIDE SEQUENCE [LARGE SCALE GENOMIC DNA]</scope>
    <source>
        <strain evidence="2 4">GSP39</strain>
        <strain evidence="3 5">GSR22</strain>
    </source>
</reference>
<dbReference type="Proteomes" id="UP000318669">
    <property type="component" value="Unassembled WGS sequence"/>
</dbReference>
<protein>
    <submittedName>
        <fullName evidence="3">DUF4136 domain-containing protein</fullName>
    </submittedName>
</protein>
<evidence type="ECO:0000313" key="5">
    <source>
        <dbReference type="Proteomes" id="UP000318669"/>
    </source>
</evidence>
<sequence length="212" mass="25045">MKTHKKLFPYLISLLLLAIAGCGVYTKITSDYDRSVDFTKYKTFAWLPDKDTAQGEYNNQIIRNNTRNYFTHCMGERGYKISIDTPDVFLDLVITAVKKEKTVGMPVYTYYPSGWYYYNPYYYPYPGTHFYRHHYHYNYATYVTQKVEYTEGGITLNIIDRKLNRLVWTGTAKGNLYDPSYIGDNLHPAVYDILDNYPIKPINEYKRPKKKM</sequence>
<dbReference type="RefSeq" id="WP_143388877.1">
    <property type="nucleotide sequence ID" value="NZ_VJZL01000051.1"/>
</dbReference>
<dbReference type="AlphaFoldDB" id="A0A553BAE0"/>
<accession>A0A553BAE0</accession>
<comment type="caution">
    <text evidence="3">The sequence shown here is derived from an EMBL/GenBank/DDBJ whole genome shotgun (WGS) entry which is preliminary data.</text>
</comment>
<dbReference type="InterPro" id="IPR025411">
    <property type="entry name" value="DUF4136"/>
</dbReference>
<organism evidence="3 5">
    <name type="scientific">Flavobacterium gawalongense</name>
    <dbReference type="NCBI Taxonomy" id="2594432"/>
    <lineage>
        <taxon>Bacteria</taxon>
        <taxon>Pseudomonadati</taxon>
        <taxon>Bacteroidota</taxon>
        <taxon>Flavobacteriia</taxon>
        <taxon>Flavobacteriales</taxon>
        <taxon>Flavobacteriaceae</taxon>
        <taxon>Flavobacterium</taxon>
    </lineage>
</organism>
<evidence type="ECO:0000259" key="1">
    <source>
        <dbReference type="Pfam" id="PF13590"/>
    </source>
</evidence>